<keyword evidence="1" id="KW-0805">Transcription regulation</keyword>
<dbReference type="GO" id="GO:0043565">
    <property type="term" value="F:sequence-specific DNA binding"/>
    <property type="evidence" value="ECO:0007669"/>
    <property type="project" value="InterPro"/>
</dbReference>
<dbReference type="PROSITE" id="PS00041">
    <property type="entry name" value="HTH_ARAC_FAMILY_1"/>
    <property type="match status" value="1"/>
</dbReference>
<protein>
    <submittedName>
        <fullName evidence="5">AraC family transcriptional regulator</fullName>
    </submittedName>
</protein>
<dbReference type="InterPro" id="IPR050204">
    <property type="entry name" value="AraC_XylS_family_regulators"/>
</dbReference>
<dbReference type="SMART" id="SM00342">
    <property type="entry name" value="HTH_ARAC"/>
    <property type="match status" value="1"/>
</dbReference>
<name>A0A142VWM9_9SPHN</name>
<dbReference type="SUPFAM" id="SSF46689">
    <property type="entry name" value="Homeodomain-like"/>
    <property type="match status" value="2"/>
</dbReference>
<evidence type="ECO:0000313" key="5">
    <source>
        <dbReference type="EMBL" id="AMU93675.1"/>
    </source>
</evidence>
<dbReference type="InterPro" id="IPR032783">
    <property type="entry name" value="AraC_lig"/>
</dbReference>
<dbReference type="Proteomes" id="UP000076234">
    <property type="component" value="Chromosome"/>
</dbReference>
<dbReference type="RefSeq" id="WP_062900778.1">
    <property type="nucleotide sequence ID" value="NZ_CP013342.1"/>
</dbReference>
<keyword evidence="3" id="KW-0804">Transcription</keyword>
<evidence type="ECO:0000313" key="6">
    <source>
        <dbReference type="Proteomes" id="UP000076234"/>
    </source>
</evidence>
<dbReference type="GO" id="GO:0003700">
    <property type="term" value="F:DNA-binding transcription factor activity"/>
    <property type="evidence" value="ECO:0007669"/>
    <property type="project" value="InterPro"/>
</dbReference>
<gene>
    <name evidence="5" type="ORF">AOA14_03520</name>
</gene>
<dbReference type="KEGG" id="ster:AOA14_03520"/>
<dbReference type="PROSITE" id="PS01124">
    <property type="entry name" value="HTH_ARAC_FAMILY_2"/>
    <property type="match status" value="1"/>
</dbReference>
<dbReference type="EMBL" id="CP013342">
    <property type="protein sequence ID" value="AMU93675.1"/>
    <property type="molecule type" value="Genomic_DNA"/>
</dbReference>
<dbReference type="InterPro" id="IPR009057">
    <property type="entry name" value="Homeodomain-like_sf"/>
</dbReference>
<sequence length="302" mass="31963">MADPLSDLIALLRPSTVFAKGIGGRGQWAVRYSSFGDPSFCTVLQGHCRLTVDGADPVTLIAGDFVLLPETPGFTISAIDAGATCDPVTIDPHDTTAFSGDMRHGEPDGEPDVRMLGGYFAFASPDAGLLVSQLPALIHLHGAERLAALVQMVRSEAGGDRPGRDLVLARLVEILLVEALRAAGGDEAPPGMLRGLGDPRLASAIRCIHDAPAHAWTVAALAQEAALSRSAFFDRFARTVGVPPMEYVQSWRMSLAKDMLRRRAGKIDEIAERVGYGSASAFSTAFARAVGVPPRRFAMTAG</sequence>
<dbReference type="STRING" id="1219058.AOA14_03520"/>
<keyword evidence="2" id="KW-0238">DNA-binding</keyword>
<feature type="domain" description="HTH araC/xylS-type" evidence="4">
    <location>
        <begin position="202"/>
        <end position="300"/>
    </location>
</feature>
<proteinExistence type="predicted"/>
<dbReference type="PANTHER" id="PTHR46796:SF7">
    <property type="entry name" value="ARAC FAMILY TRANSCRIPTIONAL REGULATOR"/>
    <property type="match status" value="1"/>
</dbReference>
<reference evidence="6" key="1">
    <citation type="submission" date="2015-11" db="EMBL/GenBank/DDBJ databases">
        <title>Complete genome sequence of a polyethylene glycol-degrading strain Sphingopyxis terrae strain 203-1 (NBRC 15098).</title>
        <authorList>
            <person name="Yoshiyuki O."/>
            <person name="Shouta N."/>
            <person name="Nagata Y."/>
            <person name="Numata M."/>
            <person name="Tsuchikane K."/>
            <person name="Hosoyama A."/>
            <person name="Yamazoe A."/>
            <person name="Tsuda M."/>
            <person name="Fujita N."/>
            <person name="Kawai F."/>
        </authorList>
    </citation>
    <scope>NUCLEOTIDE SEQUENCE [LARGE SCALE GENOMIC DNA]</scope>
    <source>
        <strain evidence="6">203-1</strain>
    </source>
</reference>
<evidence type="ECO:0000256" key="1">
    <source>
        <dbReference type="ARBA" id="ARBA00023015"/>
    </source>
</evidence>
<dbReference type="Gene3D" id="1.10.10.60">
    <property type="entry name" value="Homeodomain-like"/>
    <property type="match status" value="2"/>
</dbReference>
<evidence type="ECO:0000256" key="2">
    <source>
        <dbReference type="ARBA" id="ARBA00023125"/>
    </source>
</evidence>
<organism evidence="5 6">
    <name type="scientific">Sphingopyxis terrae subsp. terrae NBRC 15098</name>
    <dbReference type="NCBI Taxonomy" id="1219058"/>
    <lineage>
        <taxon>Bacteria</taxon>
        <taxon>Pseudomonadati</taxon>
        <taxon>Pseudomonadota</taxon>
        <taxon>Alphaproteobacteria</taxon>
        <taxon>Sphingomonadales</taxon>
        <taxon>Sphingomonadaceae</taxon>
        <taxon>Sphingopyxis</taxon>
    </lineage>
</organism>
<dbReference type="PANTHER" id="PTHR46796">
    <property type="entry name" value="HTH-TYPE TRANSCRIPTIONAL ACTIVATOR RHAS-RELATED"/>
    <property type="match status" value="1"/>
</dbReference>
<reference evidence="5 6" key="2">
    <citation type="journal article" date="2016" name="Genome Announc.">
        <title>Complete Genome Sequence of Sphingopyxis terrae Strain 203-1 (NBRC 111660), a Polyethylene Glycol Degrader.</title>
        <authorList>
            <person name="Ohtsubo Y."/>
            <person name="Nonoyama S."/>
            <person name="Nagata Y."/>
            <person name="Numata M."/>
            <person name="Tsuchikane K."/>
            <person name="Hosoyama A."/>
            <person name="Yamazoe A."/>
            <person name="Tsuda M."/>
            <person name="Fujita N."/>
            <person name="Kawai F."/>
        </authorList>
    </citation>
    <scope>NUCLEOTIDE SEQUENCE [LARGE SCALE GENOMIC DNA]</scope>
    <source>
        <strain evidence="5 6">203-1</strain>
    </source>
</reference>
<dbReference type="Pfam" id="PF12833">
    <property type="entry name" value="HTH_18"/>
    <property type="match status" value="1"/>
</dbReference>
<dbReference type="Pfam" id="PF12852">
    <property type="entry name" value="Cupin_6"/>
    <property type="match status" value="1"/>
</dbReference>
<evidence type="ECO:0000259" key="4">
    <source>
        <dbReference type="PROSITE" id="PS01124"/>
    </source>
</evidence>
<evidence type="ECO:0000256" key="3">
    <source>
        <dbReference type="ARBA" id="ARBA00023163"/>
    </source>
</evidence>
<dbReference type="InterPro" id="IPR018062">
    <property type="entry name" value="HTH_AraC-typ_CS"/>
</dbReference>
<accession>A0A142VWM9</accession>
<dbReference type="AlphaFoldDB" id="A0A142VWM9"/>
<dbReference type="PRINTS" id="PR00032">
    <property type="entry name" value="HTHARAC"/>
</dbReference>
<dbReference type="InterPro" id="IPR020449">
    <property type="entry name" value="Tscrpt_reg_AraC-type_HTH"/>
</dbReference>
<dbReference type="InterPro" id="IPR018060">
    <property type="entry name" value="HTH_AraC"/>
</dbReference>